<comment type="caution">
    <text evidence="2">The sequence shown here is derived from an EMBL/GenBank/DDBJ whole genome shotgun (WGS) entry which is preliminary data.</text>
</comment>
<dbReference type="RefSeq" id="WP_125007574.1">
    <property type="nucleotide sequence ID" value="NZ_BEXA01000001.1"/>
</dbReference>
<dbReference type="Proteomes" id="UP000286974">
    <property type="component" value="Unassembled WGS sequence"/>
</dbReference>
<dbReference type="EMBL" id="BEXA01000001">
    <property type="protein sequence ID" value="GAY71964.1"/>
    <property type="molecule type" value="Genomic_DNA"/>
</dbReference>
<proteinExistence type="predicted"/>
<sequence>MIKNKLVWTLALFVSLLAGLSGGDVLTVSASTDSISHSNTGSAKKLYDKKVNYSKEGSDLKIIKSQTSEDNYTVYSGNSNVKIIKENKAKPASKANKAKLVSKSK</sequence>
<evidence type="ECO:0000313" key="2">
    <source>
        <dbReference type="EMBL" id="GAY71964.1"/>
    </source>
</evidence>
<dbReference type="AlphaFoldDB" id="A0A401FHX5"/>
<organism evidence="2 3">
    <name type="scientific">Lentilactobacillus kosonis</name>
    <dbReference type="NCBI Taxonomy" id="2810561"/>
    <lineage>
        <taxon>Bacteria</taxon>
        <taxon>Bacillati</taxon>
        <taxon>Bacillota</taxon>
        <taxon>Bacilli</taxon>
        <taxon>Lactobacillales</taxon>
        <taxon>Lactobacillaceae</taxon>
        <taxon>Lentilactobacillus</taxon>
    </lineage>
</organism>
<feature type="chain" id="PRO_5039083326" evidence="1">
    <location>
        <begin position="24"/>
        <end position="105"/>
    </location>
</feature>
<evidence type="ECO:0000313" key="3">
    <source>
        <dbReference type="Proteomes" id="UP000286974"/>
    </source>
</evidence>
<gene>
    <name evidence="2" type="ORF">NBRC111893_110</name>
</gene>
<name>A0A401FHX5_9LACO</name>
<keyword evidence="1" id="KW-0732">Signal</keyword>
<keyword evidence="3" id="KW-1185">Reference proteome</keyword>
<evidence type="ECO:0000256" key="1">
    <source>
        <dbReference type="SAM" id="SignalP"/>
    </source>
</evidence>
<reference evidence="2 3" key="1">
    <citation type="submission" date="2017-11" db="EMBL/GenBank/DDBJ databases">
        <title>Draft Genome Sequence of Lactobacillus curieae NBRC 111893 isolated from Koso, a Japanese sugar-Vegetable Fermented Beverage.</title>
        <authorList>
            <person name="Chiou T.Y."/>
            <person name="Oshima K."/>
            <person name="Suda W."/>
            <person name="Hattori M."/>
            <person name="Takahashi T."/>
        </authorList>
    </citation>
    <scope>NUCLEOTIDE SEQUENCE [LARGE SCALE GENOMIC DNA]</scope>
    <source>
        <strain evidence="2 3">NBRC111893</strain>
    </source>
</reference>
<feature type="signal peptide" evidence="1">
    <location>
        <begin position="1"/>
        <end position="23"/>
    </location>
</feature>
<protein>
    <submittedName>
        <fullName evidence="2">Uncharacterized protein</fullName>
    </submittedName>
</protein>
<accession>A0A401FHX5</accession>